<sequence>MMSKNPKNIGDLLIPPCLVLILLQSVPYVGAQSSPPPDGYTYANFNPSIVTIIVILIAALFLMGFFSIYIRRRSNEGGGRLRRAFSIRRPTAASRSGLDASVIETFPTFVYSTVKGLKIGKGALECAVCLNEYEDEETLRLIPKCDHVFHPDCIDAWFQNHVTCPVCRANLLPVSGESGVPIPNMLDLGDEHHRTTAEENDDVPVSVSISIGEDPVVNGQDPADELNRNQTVKPNRSVRGIPRLLDKFRSHSTGHSLVQPGENLDRFTLRLPEDVRKQVVNRALLNRTGRMAGEGSEKQGYRTGSGRRKSYKRLESLETVAVRSERWVLSRAPSFLTRAFSVMSPRVVSGNGEASTSSTTPKGSKTDDKIPLNNFGPKSC</sequence>
<reference evidence="2" key="1">
    <citation type="journal article" date="2022" name="Mol. Ecol. Resour.">
        <title>The genomes of chicory, endive, great burdock and yacon provide insights into Asteraceae palaeo-polyploidization history and plant inulin production.</title>
        <authorList>
            <person name="Fan W."/>
            <person name="Wang S."/>
            <person name="Wang H."/>
            <person name="Wang A."/>
            <person name="Jiang F."/>
            <person name="Liu H."/>
            <person name="Zhao H."/>
            <person name="Xu D."/>
            <person name="Zhang Y."/>
        </authorList>
    </citation>
    <scope>NUCLEOTIDE SEQUENCE [LARGE SCALE GENOMIC DNA]</scope>
    <source>
        <strain evidence="2">cv. Niubang</strain>
    </source>
</reference>
<protein>
    <submittedName>
        <fullName evidence="1">Uncharacterized protein</fullName>
    </submittedName>
</protein>
<accession>A0ACB9DPI8</accession>
<dbReference type="EMBL" id="CM042049">
    <property type="protein sequence ID" value="KAI3748629.1"/>
    <property type="molecule type" value="Genomic_DNA"/>
</dbReference>
<gene>
    <name evidence="1" type="ORF">L6452_11859</name>
</gene>
<name>A0ACB9DPI8_ARCLA</name>
<reference evidence="1 2" key="2">
    <citation type="journal article" date="2022" name="Mol. Ecol. Resour.">
        <title>The genomes of chicory, endive, great burdock and yacon provide insights into Asteraceae paleo-polyploidization history and plant inulin production.</title>
        <authorList>
            <person name="Fan W."/>
            <person name="Wang S."/>
            <person name="Wang H."/>
            <person name="Wang A."/>
            <person name="Jiang F."/>
            <person name="Liu H."/>
            <person name="Zhao H."/>
            <person name="Xu D."/>
            <person name="Zhang Y."/>
        </authorList>
    </citation>
    <scope>NUCLEOTIDE SEQUENCE [LARGE SCALE GENOMIC DNA]</scope>
    <source>
        <strain evidence="2">cv. Niubang</strain>
    </source>
</reference>
<dbReference type="Proteomes" id="UP001055879">
    <property type="component" value="Linkage Group LG03"/>
</dbReference>
<keyword evidence="2" id="KW-1185">Reference proteome</keyword>
<evidence type="ECO:0000313" key="2">
    <source>
        <dbReference type="Proteomes" id="UP001055879"/>
    </source>
</evidence>
<evidence type="ECO:0000313" key="1">
    <source>
        <dbReference type="EMBL" id="KAI3748629.1"/>
    </source>
</evidence>
<comment type="caution">
    <text evidence="1">The sequence shown here is derived from an EMBL/GenBank/DDBJ whole genome shotgun (WGS) entry which is preliminary data.</text>
</comment>
<organism evidence="1 2">
    <name type="scientific">Arctium lappa</name>
    <name type="common">Greater burdock</name>
    <name type="synonym">Lappa major</name>
    <dbReference type="NCBI Taxonomy" id="4217"/>
    <lineage>
        <taxon>Eukaryota</taxon>
        <taxon>Viridiplantae</taxon>
        <taxon>Streptophyta</taxon>
        <taxon>Embryophyta</taxon>
        <taxon>Tracheophyta</taxon>
        <taxon>Spermatophyta</taxon>
        <taxon>Magnoliopsida</taxon>
        <taxon>eudicotyledons</taxon>
        <taxon>Gunneridae</taxon>
        <taxon>Pentapetalae</taxon>
        <taxon>asterids</taxon>
        <taxon>campanulids</taxon>
        <taxon>Asterales</taxon>
        <taxon>Asteraceae</taxon>
        <taxon>Carduoideae</taxon>
        <taxon>Cardueae</taxon>
        <taxon>Arctiinae</taxon>
        <taxon>Arctium</taxon>
    </lineage>
</organism>
<proteinExistence type="predicted"/>